<dbReference type="RefSeq" id="WP_090089256.1">
    <property type="nucleotide sequence ID" value="NZ_FOMG01000004.1"/>
</dbReference>
<dbReference type="InterPro" id="IPR026870">
    <property type="entry name" value="Zinc_ribbon_dom"/>
</dbReference>
<reference evidence="4 5" key="1">
    <citation type="submission" date="2016-10" db="EMBL/GenBank/DDBJ databases">
        <authorList>
            <person name="de Groot N.N."/>
        </authorList>
    </citation>
    <scope>NUCLEOTIDE SEQUENCE [LARGE SCALE GENOMIC DNA]</scope>
    <source>
        <strain evidence="4 5">DSM 12992</strain>
    </source>
</reference>
<dbReference type="OrthoDB" id="1901004at2"/>
<dbReference type="InterPro" id="IPR054528">
    <property type="entry name" value="TcaA_5th"/>
</dbReference>
<dbReference type="AlphaFoldDB" id="A0A1I1JT51"/>
<proteinExistence type="predicted"/>
<organism evidence="4 5">
    <name type="scientific">Clostridium uliginosum</name>
    <dbReference type="NCBI Taxonomy" id="119641"/>
    <lineage>
        <taxon>Bacteria</taxon>
        <taxon>Bacillati</taxon>
        <taxon>Bacillota</taxon>
        <taxon>Clostridia</taxon>
        <taxon>Eubacteriales</taxon>
        <taxon>Clostridiaceae</taxon>
        <taxon>Clostridium</taxon>
    </lineage>
</organism>
<sequence length="322" mass="36892">MNYCKKCGEIIKENAKFCSSCGSPNHLVNNKKANEMNTIKDKTKNNNHKIIFFAIIAILIIGIIGAVTFIKISSIKKENSQTSIDVLYVDTDNYPNVILTIQANNYSKDLEMKNFTLKEEDVFQKDLKLDIGAEENQYKISYKSSGKATTGERNVKIAYLEDGKETLAEKSYSVPEKAKNDTKTVNSNSNNVVNTYDNNEIDIKNAMDRYENDYIRMVNTKDTYYIKDAIDLSGSLINEFNDMLKSFSEQKINESLINHEIEEIKKISETQYQVTIYEKFNISYGKKNESKYTDFRTTYILNKTNSGFKVYAIKKTDNLGSK</sequence>
<keyword evidence="5" id="KW-1185">Reference proteome</keyword>
<protein>
    <submittedName>
        <fullName evidence="4">Zinc-ribbon domain-containing protein</fullName>
    </submittedName>
</protein>
<dbReference type="Proteomes" id="UP000199263">
    <property type="component" value="Unassembled WGS sequence"/>
</dbReference>
<keyword evidence="1" id="KW-1133">Transmembrane helix</keyword>
<evidence type="ECO:0000313" key="5">
    <source>
        <dbReference type="Proteomes" id="UP000199263"/>
    </source>
</evidence>
<feature type="domain" description="Zinc-ribbon" evidence="2">
    <location>
        <begin position="3"/>
        <end position="24"/>
    </location>
</feature>
<feature type="domain" description="TcaA protein NTF2-like" evidence="3">
    <location>
        <begin position="202"/>
        <end position="313"/>
    </location>
</feature>
<dbReference type="STRING" id="119641.SAMN05421842_104164"/>
<evidence type="ECO:0000256" key="1">
    <source>
        <dbReference type="SAM" id="Phobius"/>
    </source>
</evidence>
<evidence type="ECO:0000259" key="3">
    <source>
        <dbReference type="Pfam" id="PF22819"/>
    </source>
</evidence>
<dbReference type="Pfam" id="PF13240">
    <property type="entry name" value="Zn_Ribbon_1"/>
    <property type="match status" value="1"/>
</dbReference>
<accession>A0A1I1JT51</accession>
<feature type="transmembrane region" description="Helical" evidence="1">
    <location>
        <begin position="50"/>
        <end position="70"/>
    </location>
</feature>
<evidence type="ECO:0000313" key="4">
    <source>
        <dbReference type="EMBL" id="SFC51839.1"/>
    </source>
</evidence>
<evidence type="ECO:0000259" key="2">
    <source>
        <dbReference type="Pfam" id="PF13240"/>
    </source>
</evidence>
<dbReference type="Pfam" id="PF22819">
    <property type="entry name" value="TcaA_5th"/>
    <property type="match status" value="1"/>
</dbReference>
<keyword evidence="1" id="KW-0812">Transmembrane</keyword>
<keyword evidence="1" id="KW-0472">Membrane</keyword>
<dbReference type="EMBL" id="FOMG01000004">
    <property type="protein sequence ID" value="SFC51839.1"/>
    <property type="molecule type" value="Genomic_DNA"/>
</dbReference>
<gene>
    <name evidence="4" type="ORF">SAMN05421842_104164</name>
</gene>
<name>A0A1I1JT51_9CLOT</name>